<dbReference type="EMBL" id="LSRX01003282">
    <property type="protein sequence ID" value="OLP74742.1"/>
    <property type="molecule type" value="Genomic_DNA"/>
</dbReference>
<dbReference type="GO" id="GO:0008270">
    <property type="term" value="F:zinc ion binding"/>
    <property type="evidence" value="ECO:0007669"/>
    <property type="project" value="UniProtKB-KW"/>
</dbReference>
<proteinExistence type="predicted"/>
<dbReference type="Gene3D" id="4.10.60.10">
    <property type="entry name" value="Zinc finger, CCHC-type"/>
    <property type="match status" value="1"/>
</dbReference>
<dbReference type="SUPFAM" id="SSF57756">
    <property type="entry name" value="Retrovirus zinc finger-like domains"/>
    <property type="match status" value="1"/>
</dbReference>
<sequence>ALPAATRVEVSKLIRPTVQSDVNPKAGAWRYPTATAAGIESLAEALRVFVREQVLEDHQATVHPVEDYKPLPETTENELLDREEELSQFTEWSWQFKQYVRVISPNMFALLETVESDLEVENDHSIMSDEDVEMSKQLYALLASLLRERPVQILKAITDGNGCEVWRTLVRTLAPSSKARSLALLGAISQFPMMTNSNYHEQILKLEELCRKYEQSSSKTVDAELKAAILLRSLPASLRTHVSVNCSESATYDQLREVILRYERATQKWTTQLVSGPSTSATDTSAPMEIDQVWNAKGKHPKGKGKGGDGWRQPHHPKGGKDPKGKGKHYNQDYMKGKFGKPKGSPKGGKDGKGKSKGFQNDYGKGKGKGKTSVPYNNCKICGKPGHWSNECWMKKVNQVNNPGSGSQNATPPSSSHAGTPSVSSQFTTTATVKRRLARWEEFMFT</sequence>
<dbReference type="Proteomes" id="UP000186817">
    <property type="component" value="Unassembled WGS sequence"/>
</dbReference>
<dbReference type="SMART" id="SM00343">
    <property type="entry name" value="ZnF_C2HC"/>
    <property type="match status" value="1"/>
</dbReference>
<evidence type="ECO:0000256" key="2">
    <source>
        <dbReference type="SAM" id="MobiDB-lite"/>
    </source>
</evidence>
<keyword evidence="5" id="KW-1185">Reference proteome</keyword>
<feature type="non-terminal residue" evidence="4">
    <location>
        <position position="1"/>
    </location>
</feature>
<dbReference type="AlphaFoldDB" id="A0A1Q9BVQ7"/>
<dbReference type="OMA" id="CWSAGKG"/>
<feature type="region of interest" description="Disordered" evidence="2">
    <location>
        <begin position="399"/>
        <end position="431"/>
    </location>
</feature>
<protein>
    <recommendedName>
        <fullName evidence="3">CCHC-type domain-containing protein</fullName>
    </recommendedName>
</protein>
<accession>A0A1Q9BVQ7</accession>
<dbReference type="OrthoDB" id="447581at2759"/>
<evidence type="ECO:0000259" key="3">
    <source>
        <dbReference type="PROSITE" id="PS50158"/>
    </source>
</evidence>
<feature type="domain" description="CCHC-type" evidence="3">
    <location>
        <begin position="379"/>
        <end position="392"/>
    </location>
</feature>
<dbReference type="InterPro" id="IPR001878">
    <property type="entry name" value="Znf_CCHC"/>
</dbReference>
<keyword evidence="1" id="KW-0479">Metal-binding</keyword>
<evidence type="ECO:0000313" key="4">
    <source>
        <dbReference type="EMBL" id="OLP74742.1"/>
    </source>
</evidence>
<gene>
    <name evidence="4" type="ORF">AK812_SmicGene45639</name>
</gene>
<keyword evidence="1" id="KW-0863">Zinc-finger</keyword>
<name>A0A1Q9BVQ7_SYMMI</name>
<keyword evidence="1" id="KW-0862">Zinc</keyword>
<evidence type="ECO:0000313" key="5">
    <source>
        <dbReference type="Proteomes" id="UP000186817"/>
    </source>
</evidence>
<organism evidence="4 5">
    <name type="scientific">Symbiodinium microadriaticum</name>
    <name type="common">Dinoflagellate</name>
    <name type="synonym">Zooxanthella microadriatica</name>
    <dbReference type="NCBI Taxonomy" id="2951"/>
    <lineage>
        <taxon>Eukaryota</taxon>
        <taxon>Sar</taxon>
        <taxon>Alveolata</taxon>
        <taxon>Dinophyceae</taxon>
        <taxon>Suessiales</taxon>
        <taxon>Symbiodiniaceae</taxon>
        <taxon>Symbiodinium</taxon>
    </lineage>
</organism>
<dbReference type="GO" id="GO:0003676">
    <property type="term" value="F:nucleic acid binding"/>
    <property type="evidence" value="ECO:0007669"/>
    <property type="project" value="InterPro"/>
</dbReference>
<evidence type="ECO:0000256" key="1">
    <source>
        <dbReference type="PROSITE-ProRule" id="PRU00047"/>
    </source>
</evidence>
<reference evidence="4 5" key="1">
    <citation type="submission" date="2016-02" db="EMBL/GenBank/DDBJ databases">
        <title>Genome analysis of coral dinoflagellate symbionts highlights evolutionary adaptations to a symbiotic lifestyle.</title>
        <authorList>
            <person name="Aranda M."/>
            <person name="Li Y."/>
            <person name="Liew Y.J."/>
            <person name="Baumgarten S."/>
            <person name="Simakov O."/>
            <person name="Wilson M."/>
            <person name="Piel J."/>
            <person name="Ashoor H."/>
            <person name="Bougouffa S."/>
            <person name="Bajic V.B."/>
            <person name="Ryu T."/>
            <person name="Ravasi T."/>
            <person name="Bayer T."/>
            <person name="Micklem G."/>
            <person name="Kim H."/>
            <person name="Bhak J."/>
            <person name="Lajeunesse T.C."/>
            <person name="Voolstra C.R."/>
        </authorList>
    </citation>
    <scope>NUCLEOTIDE SEQUENCE [LARGE SCALE GENOMIC DNA]</scope>
    <source>
        <strain evidence="4 5">CCMP2467</strain>
    </source>
</reference>
<comment type="caution">
    <text evidence="4">The sequence shown here is derived from an EMBL/GenBank/DDBJ whole genome shotgun (WGS) entry which is preliminary data.</text>
</comment>
<feature type="region of interest" description="Disordered" evidence="2">
    <location>
        <begin position="296"/>
        <end position="377"/>
    </location>
</feature>
<dbReference type="PROSITE" id="PS50158">
    <property type="entry name" value="ZF_CCHC"/>
    <property type="match status" value="1"/>
</dbReference>
<dbReference type="InterPro" id="IPR036875">
    <property type="entry name" value="Znf_CCHC_sf"/>
</dbReference>